<evidence type="ECO:0000256" key="2">
    <source>
        <dbReference type="SAM" id="SignalP"/>
    </source>
</evidence>
<dbReference type="AlphaFoldDB" id="A0AA40CW34"/>
<reference evidence="3" key="1">
    <citation type="submission" date="2023-06" db="EMBL/GenBank/DDBJ databases">
        <title>Genome-scale phylogeny and comparative genomics of the fungal order Sordariales.</title>
        <authorList>
            <consortium name="Lawrence Berkeley National Laboratory"/>
            <person name="Hensen N."/>
            <person name="Bonometti L."/>
            <person name="Westerberg I."/>
            <person name="Brannstrom I.O."/>
            <person name="Guillou S."/>
            <person name="Cros-Aarteil S."/>
            <person name="Calhoun S."/>
            <person name="Haridas S."/>
            <person name="Kuo A."/>
            <person name="Mondo S."/>
            <person name="Pangilinan J."/>
            <person name="Riley R."/>
            <person name="Labutti K."/>
            <person name="Andreopoulos B."/>
            <person name="Lipzen A."/>
            <person name="Chen C."/>
            <person name="Yanf M."/>
            <person name="Daum C."/>
            <person name="Ng V."/>
            <person name="Clum A."/>
            <person name="Steindorff A."/>
            <person name="Ohm R."/>
            <person name="Martin F."/>
            <person name="Silar P."/>
            <person name="Natvig D."/>
            <person name="Lalanne C."/>
            <person name="Gautier V."/>
            <person name="Ament-Velasquez S.L."/>
            <person name="Kruys A."/>
            <person name="Hutchinson M.I."/>
            <person name="Powell A.J."/>
            <person name="Barry K."/>
            <person name="Miller A.N."/>
            <person name="Grigoriev I.V."/>
            <person name="Debuchy R."/>
            <person name="Gladieux P."/>
            <person name="Thoren M.H."/>
            <person name="Johannesson H."/>
        </authorList>
    </citation>
    <scope>NUCLEOTIDE SEQUENCE</scope>
    <source>
        <strain evidence="3">SMH2532-1</strain>
    </source>
</reference>
<organism evidence="3 4">
    <name type="scientific">Cercophora newfieldiana</name>
    <dbReference type="NCBI Taxonomy" id="92897"/>
    <lineage>
        <taxon>Eukaryota</taxon>
        <taxon>Fungi</taxon>
        <taxon>Dikarya</taxon>
        <taxon>Ascomycota</taxon>
        <taxon>Pezizomycotina</taxon>
        <taxon>Sordariomycetes</taxon>
        <taxon>Sordariomycetidae</taxon>
        <taxon>Sordariales</taxon>
        <taxon>Lasiosphaeriaceae</taxon>
        <taxon>Cercophora</taxon>
    </lineage>
</organism>
<dbReference type="EMBL" id="JAULSV010000002">
    <property type="protein sequence ID" value="KAK0652807.1"/>
    <property type="molecule type" value="Genomic_DNA"/>
</dbReference>
<feature type="region of interest" description="Disordered" evidence="1">
    <location>
        <begin position="41"/>
        <end position="62"/>
    </location>
</feature>
<dbReference type="Proteomes" id="UP001174936">
    <property type="component" value="Unassembled WGS sequence"/>
</dbReference>
<protein>
    <submittedName>
        <fullName evidence="3">Uncharacterized protein</fullName>
    </submittedName>
</protein>
<evidence type="ECO:0000313" key="4">
    <source>
        <dbReference type="Proteomes" id="UP001174936"/>
    </source>
</evidence>
<keyword evidence="2" id="KW-0732">Signal</keyword>
<evidence type="ECO:0000313" key="3">
    <source>
        <dbReference type="EMBL" id="KAK0652807.1"/>
    </source>
</evidence>
<evidence type="ECO:0000256" key="1">
    <source>
        <dbReference type="SAM" id="MobiDB-lite"/>
    </source>
</evidence>
<comment type="caution">
    <text evidence="3">The sequence shown here is derived from an EMBL/GenBank/DDBJ whole genome shotgun (WGS) entry which is preliminary data.</text>
</comment>
<feature type="compositionally biased region" description="Basic and acidic residues" evidence="1">
    <location>
        <begin position="45"/>
        <end position="62"/>
    </location>
</feature>
<gene>
    <name evidence="3" type="ORF">B0T16DRAFT_388010</name>
</gene>
<proteinExistence type="predicted"/>
<feature type="region of interest" description="Disordered" evidence="1">
    <location>
        <begin position="76"/>
        <end position="114"/>
    </location>
</feature>
<name>A0AA40CW34_9PEZI</name>
<feature type="chain" id="PRO_5041387199" evidence="2">
    <location>
        <begin position="20"/>
        <end position="140"/>
    </location>
</feature>
<feature type="compositionally biased region" description="Pro residues" evidence="1">
    <location>
        <begin position="99"/>
        <end position="108"/>
    </location>
</feature>
<keyword evidence="4" id="KW-1185">Reference proteome</keyword>
<accession>A0AA40CW34</accession>
<feature type="signal peptide" evidence="2">
    <location>
        <begin position="1"/>
        <end position="19"/>
    </location>
</feature>
<sequence length="140" mass="14966">MLFSILFGVALAGLQGATAKPEPSPVFTTFQTTFVVLASASHQDIQTRPKDKDGHRIPSHKADLCTGIDHRHCRTPIGGMPLASPRPDPGLEATALLPRPYPPPPPPVWGAQGTPLSLSLTFDNLATATRIPPKYTNTKP</sequence>